<evidence type="ECO:0000313" key="3">
    <source>
        <dbReference type="EMBL" id="QPG75459.1"/>
    </source>
</evidence>
<dbReference type="InterPro" id="IPR019419">
    <property type="entry name" value="AIM19"/>
</dbReference>
<dbReference type="AlphaFoldDB" id="A0A875S6W7"/>
<dbReference type="Pfam" id="PF10315">
    <property type="entry name" value="Aim19"/>
    <property type="match status" value="1"/>
</dbReference>
<feature type="transmembrane region" description="Helical" evidence="2">
    <location>
        <begin position="159"/>
        <end position="177"/>
    </location>
</feature>
<dbReference type="GO" id="GO:0005739">
    <property type="term" value="C:mitochondrion"/>
    <property type="evidence" value="ECO:0007669"/>
    <property type="project" value="TreeGrafter"/>
</dbReference>
<feature type="region of interest" description="Disordered" evidence="1">
    <location>
        <begin position="26"/>
        <end position="47"/>
    </location>
</feature>
<feature type="compositionally biased region" description="Low complexity" evidence="1">
    <location>
        <begin position="28"/>
        <end position="46"/>
    </location>
</feature>
<reference evidence="3" key="1">
    <citation type="submission" date="2020-10" db="EMBL/GenBank/DDBJ databases">
        <authorList>
            <person name="Roach M.J.R."/>
        </authorList>
    </citation>
    <scope>NUCLEOTIDE SEQUENCE</scope>
    <source>
        <strain evidence="3">CBS 1945</strain>
    </source>
</reference>
<keyword evidence="4" id="KW-1185">Reference proteome</keyword>
<feature type="transmembrane region" description="Helical" evidence="2">
    <location>
        <begin position="106"/>
        <end position="123"/>
    </location>
</feature>
<dbReference type="GeneID" id="62196215"/>
<name>A0A875S6W7_EENNA</name>
<keyword evidence="2" id="KW-1133">Transmembrane helix</keyword>
<dbReference type="KEGG" id="bnn:FOA43_002814"/>
<proteinExistence type="predicted"/>
<dbReference type="PANTHER" id="PTHR28177">
    <property type="entry name" value="ALTERED INHERITANCE OF MITOCHONDRIA PROTEIN 19, MITOCHONDRIAL"/>
    <property type="match status" value="1"/>
</dbReference>
<dbReference type="Proteomes" id="UP000662931">
    <property type="component" value="Chromosome 3"/>
</dbReference>
<evidence type="ECO:0000256" key="1">
    <source>
        <dbReference type="SAM" id="MobiDB-lite"/>
    </source>
</evidence>
<evidence type="ECO:0000313" key="4">
    <source>
        <dbReference type="Proteomes" id="UP000662931"/>
    </source>
</evidence>
<accession>A0A875S6W7</accession>
<keyword evidence="2" id="KW-0472">Membrane</keyword>
<dbReference type="EMBL" id="CP064814">
    <property type="protein sequence ID" value="QPG75459.1"/>
    <property type="molecule type" value="Genomic_DNA"/>
</dbReference>
<dbReference type="OrthoDB" id="5554402at2759"/>
<keyword evidence="2" id="KW-0812">Transmembrane</keyword>
<organism evidence="3 4">
    <name type="scientific">Eeniella nana</name>
    <name type="common">Yeast</name>
    <name type="synonym">Brettanomyces nanus</name>
    <dbReference type="NCBI Taxonomy" id="13502"/>
    <lineage>
        <taxon>Eukaryota</taxon>
        <taxon>Fungi</taxon>
        <taxon>Dikarya</taxon>
        <taxon>Ascomycota</taxon>
        <taxon>Saccharomycotina</taxon>
        <taxon>Pichiomycetes</taxon>
        <taxon>Pichiales</taxon>
        <taxon>Pichiaceae</taxon>
        <taxon>Brettanomyces</taxon>
    </lineage>
</organism>
<gene>
    <name evidence="3" type="ORF">FOA43_002814</name>
</gene>
<protein>
    <submittedName>
        <fullName evidence="3">Uncharacterized protein</fullName>
    </submittedName>
</protein>
<dbReference type="PANTHER" id="PTHR28177:SF1">
    <property type="entry name" value="ALTERED INHERITANCE OF MITOCHONDRIA PROTEIN 19, MITOCHONDRIAL"/>
    <property type="match status" value="1"/>
</dbReference>
<dbReference type="RefSeq" id="XP_038779024.1">
    <property type="nucleotide sequence ID" value="XM_038923096.1"/>
</dbReference>
<evidence type="ECO:0000256" key="2">
    <source>
        <dbReference type="SAM" id="Phobius"/>
    </source>
</evidence>
<sequence>MRDEINKAQLKDTVLTGVGSTVNIPTDSSGVAGAPGGSAASPSSPGNSLISPGVRALLQEWSSSPYPALGFSGALAVIPTIRPVISQVATSFKKKPVLLSPYPSNLSVLFFGGFVGLGGFLIYDHDVENGSALTSAWSLMYVLANGKRSLLTFRLYPKVLALLALANSGVYGGRFLGLL</sequence>